<reference evidence="2 3" key="1">
    <citation type="journal article" date="2020" name="Nature">
        <title>Six reference-quality genomes reveal evolution of bat adaptations.</title>
        <authorList>
            <person name="Jebb D."/>
            <person name="Huang Z."/>
            <person name="Pippel M."/>
            <person name="Hughes G.M."/>
            <person name="Lavrichenko K."/>
            <person name="Devanna P."/>
            <person name="Winkler S."/>
            <person name="Jermiin L.S."/>
            <person name="Skirmuntt E.C."/>
            <person name="Katzourakis A."/>
            <person name="Burkitt-Gray L."/>
            <person name="Ray D.A."/>
            <person name="Sullivan K.A.M."/>
            <person name="Roscito J.G."/>
            <person name="Kirilenko B.M."/>
            <person name="Davalos L.M."/>
            <person name="Corthals A.P."/>
            <person name="Power M.L."/>
            <person name="Jones G."/>
            <person name="Ransome R.D."/>
            <person name="Dechmann D.K.N."/>
            <person name="Locatelli A.G."/>
            <person name="Puechmaille S.J."/>
            <person name="Fedrigo O."/>
            <person name="Jarvis E.D."/>
            <person name="Hiller M."/>
            <person name="Vernes S.C."/>
            <person name="Myers E.W."/>
            <person name="Teeling E.C."/>
        </authorList>
    </citation>
    <scope>NUCLEOTIDE SEQUENCE [LARGE SCALE GENOMIC DNA]</scope>
    <source>
        <strain evidence="2">MMyoMyo1</strain>
        <tissue evidence="2">Flight muscle</tissue>
    </source>
</reference>
<accession>A0A7J8ALD3</accession>
<name>A0A7J8ALD3_MYOMY</name>
<gene>
    <name evidence="2" type="ORF">mMyoMyo1_007807</name>
</gene>
<dbReference type="Proteomes" id="UP000527355">
    <property type="component" value="Unassembled WGS sequence"/>
</dbReference>
<feature type="compositionally biased region" description="Gly residues" evidence="1">
    <location>
        <begin position="126"/>
        <end position="140"/>
    </location>
</feature>
<comment type="caution">
    <text evidence="2">The sequence shown here is derived from an EMBL/GenBank/DDBJ whole genome shotgun (WGS) entry which is preliminary data.</text>
</comment>
<evidence type="ECO:0000256" key="1">
    <source>
        <dbReference type="SAM" id="MobiDB-lite"/>
    </source>
</evidence>
<sequence>MEVGGPHRHRPSSPPSLQPAELRVCPAPTCFPGTAGRAGRAPWCPAKAKVAEGSARLPVAAPTQAAPPACGVASRSHPGNRLQDTAGLPQGTCPCLLPPGLPSLGHPGYRRGPRPCPAGSAPPSLRGGGHFKPGRVGGSGSHNQVCVREREGPLRSRLGGAGGSGATRVGGGLAAQHLPAPIVAVWGARLCPAAQLTP</sequence>
<dbReference type="EMBL" id="JABWUV010000001">
    <property type="protein sequence ID" value="KAF6387292.1"/>
    <property type="molecule type" value="Genomic_DNA"/>
</dbReference>
<keyword evidence="3" id="KW-1185">Reference proteome</keyword>
<protein>
    <submittedName>
        <fullName evidence="2">Uncharacterized protein</fullName>
    </submittedName>
</protein>
<dbReference type="AlphaFoldDB" id="A0A7J8ALD3"/>
<proteinExistence type="predicted"/>
<evidence type="ECO:0000313" key="3">
    <source>
        <dbReference type="Proteomes" id="UP000527355"/>
    </source>
</evidence>
<feature type="region of interest" description="Disordered" evidence="1">
    <location>
        <begin position="115"/>
        <end position="142"/>
    </location>
</feature>
<evidence type="ECO:0000313" key="2">
    <source>
        <dbReference type="EMBL" id="KAF6387292.1"/>
    </source>
</evidence>
<organism evidence="2 3">
    <name type="scientific">Myotis myotis</name>
    <name type="common">Greater mouse-eared bat</name>
    <name type="synonym">Vespertilio myotis</name>
    <dbReference type="NCBI Taxonomy" id="51298"/>
    <lineage>
        <taxon>Eukaryota</taxon>
        <taxon>Metazoa</taxon>
        <taxon>Chordata</taxon>
        <taxon>Craniata</taxon>
        <taxon>Vertebrata</taxon>
        <taxon>Euteleostomi</taxon>
        <taxon>Mammalia</taxon>
        <taxon>Eutheria</taxon>
        <taxon>Laurasiatheria</taxon>
        <taxon>Chiroptera</taxon>
        <taxon>Yangochiroptera</taxon>
        <taxon>Vespertilionidae</taxon>
        <taxon>Myotis</taxon>
    </lineage>
</organism>